<feature type="compositionally biased region" description="Polar residues" evidence="1">
    <location>
        <begin position="430"/>
        <end position="445"/>
    </location>
</feature>
<gene>
    <name evidence="2" type="ORF">CDD82_7121</name>
</gene>
<dbReference type="AlphaFoldDB" id="A0A2C5ZUP2"/>
<feature type="region of interest" description="Disordered" evidence="1">
    <location>
        <begin position="778"/>
        <end position="801"/>
    </location>
</feature>
<feature type="region of interest" description="Disordered" evidence="1">
    <location>
        <begin position="1095"/>
        <end position="1179"/>
    </location>
</feature>
<feature type="compositionally biased region" description="Basic and acidic residues" evidence="1">
    <location>
        <begin position="491"/>
        <end position="521"/>
    </location>
</feature>
<feature type="compositionally biased region" description="Basic and acidic residues" evidence="1">
    <location>
        <begin position="122"/>
        <end position="136"/>
    </location>
</feature>
<feature type="compositionally biased region" description="Polar residues" evidence="1">
    <location>
        <begin position="1155"/>
        <end position="1179"/>
    </location>
</feature>
<feature type="compositionally biased region" description="Low complexity" evidence="1">
    <location>
        <begin position="85"/>
        <end position="102"/>
    </location>
</feature>
<dbReference type="EMBL" id="NJEU01000008">
    <property type="protein sequence ID" value="PHH83560.1"/>
    <property type="molecule type" value="Genomic_DNA"/>
</dbReference>
<proteinExistence type="predicted"/>
<name>A0A2C5ZUP2_9HYPO</name>
<feature type="compositionally biased region" description="Basic and acidic residues" evidence="1">
    <location>
        <begin position="299"/>
        <end position="318"/>
    </location>
</feature>
<feature type="region of interest" description="Disordered" evidence="1">
    <location>
        <begin position="814"/>
        <end position="839"/>
    </location>
</feature>
<feature type="compositionally biased region" description="Low complexity" evidence="1">
    <location>
        <begin position="234"/>
        <end position="250"/>
    </location>
</feature>
<comment type="caution">
    <text evidence="2">The sequence shown here is derived from an EMBL/GenBank/DDBJ whole genome shotgun (WGS) entry which is preliminary data.</text>
</comment>
<feature type="compositionally biased region" description="Basic and acidic residues" evidence="1">
    <location>
        <begin position="915"/>
        <end position="928"/>
    </location>
</feature>
<feature type="compositionally biased region" description="Polar residues" evidence="1">
    <location>
        <begin position="666"/>
        <end position="677"/>
    </location>
</feature>
<accession>A0A2C5ZUP2</accession>
<protein>
    <submittedName>
        <fullName evidence="2">Uncharacterized protein</fullName>
    </submittedName>
</protein>
<organism evidence="2 3">
    <name type="scientific">Ophiocordyceps australis</name>
    <dbReference type="NCBI Taxonomy" id="1399860"/>
    <lineage>
        <taxon>Eukaryota</taxon>
        <taxon>Fungi</taxon>
        <taxon>Dikarya</taxon>
        <taxon>Ascomycota</taxon>
        <taxon>Pezizomycotina</taxon>
        <taxon>Sordariomycetes</taxon>
        <taxon>Hypocreomycetidae</taxon>
        <taxon>Hypocreales</taxon>
        <taxon>Ophiocordycipitaceae</taxon>
        <taxon>Ophiocordyceps</taxon>
    </lineage>
</organism>
<feature type="region of interest" description="Disordered" evidence="1">
    <location>
        <begin position="580"/>
        <end position="759"/>
    </location>
</feature>
<dbReference type="Proteomes" id="UP000224854">
    <property type="component" value="Unassembled WGS sequence"/>
</dbReference>
<feature type="compositionally biased region" description="Low complexity" evidence="1">
    <location>
        <begin position="689"/>
        <end position="700"/>
    </location>
</feature>
<feature type="region of interest" description="Disordered" evidence="1">
    <location>
        <begin position="851"/>
        <end position="948"/>
    </location>
</feature>
<feature type="compositionally biased region" description="Polar residues" evidence="1">
    <location>
        <begin position="366"/>
        <end position="376"/>
    </location>
</feature>
<evidence type="ECO:0000313" key="3">
    <source>
        <dbReference type="Proteomes" id="UP000224854"/>
    </source>
</evidence>
<keyword evidence="3" id="KW-1185">Reference proteome</keyword>
<feature type="compositionally biased region" description="Basic and acidic residues" evidence="1">
    <location>
        <begin position="529"/>
        <end position="561"/>
    </location>
</feature>
<feature type="compositionally biased region" description="Low complexity" evidence="1">
    <location>
        <begin position="1132"/>
        <end position="1151"/>
    </location>
</feature>
<feature type="compositionally biased region" description="Polar residues" evidence="1">
    <location>
        <begin position="39"/>
        <end position="55"/>
    </location>
</feature>
<reference evidence="2 3" key="1">
    <citation type="submission" date="2017-06" db="EMBL/GenBank/DDBJ databases">
        <title>Ant-infecting Ophiocordyceps genomes reveal a high diversity of potential behavioral manipulation genes and a possible major role for enterotoxins.</title>
        <authorList>
            <person name="De Bekker C."/>
            <person name="Evans H.C."/>
            <person name="Brachmann A."/>
            <person name="Hughes D.P."/>
        </authorList>
    </citation>
    <scope>NUCLEOTIDE SEQUENCE [LARGE SCALE GENOMIC DNA]</scope>
    <source>
        <strain evidence="2 3">1348a</strain>
    </source>
</reference>
<evidence type="ECO:0000256" key="1">
    <source>
        <dbReference type="SAM" id="MobiDB-lite"/>
    </source>
</evidence>
<feature type="compositionally biased region" description="Low complexity" evidence="1">
    <location>
        <begin position="24"/>
        <end position="33"/>
    </location>
</feature>
<feature type="compositionally biased region" description="Pro residues" evidence="1">
    <location>
        <begin position="862"/>
        <end position="871"/>
    </location>
</feature>
<evidence type="ECO:0000313" key="2">
    <source>
        <dbReference type="EMBL" id="PHH83560.1"/>
    </source>
</evidence>
<feature type="compositionally biased region" description="Polar residues" evidence="1">
    <location>
        <begin position="187"/>
        <end position="200"/>
    </location>
</feature>
<feature type="region of interest" description="Disordered" evidence="1">
    <location>
        <begin position="1"/>
        <end position="469"/>
    </location>
</feature>
<feature type="compositionally biased region" description="Basic and acidic residues" evidence="1">
    <location>
        <begin position="724"/>
        <end position="747"/>
    </location>
</feature>
<feature type="region of interest" description="Disordered" evidence="1">
    <location>
        <begin position="491"/>
        <end position="566"/>
    </location>
</feature>
<feature type="compositionally biased region" description="Basic and acidic residues" evidence="1">
    <location>
        <begin position="326"/>
        <end position="338"/>
    </location>
</feature>
<dbReference type="OrthoDB" id="5416983at2759"/>
<sequence length="1179" mass="126284">MPFLEMRLSTQPKTKDGDKGHGRTTSSTKKPTTFKAVSVNKTFLASKATSPSTTISKTSDKPSSGSSTPPPGSNVLSASRPRLVAKTANAARDAAAPRFASAVNGGKPASAPDPNVVWNKNRPPEPKKLTDEELKKYGIHMASRLNEDDTQGQNKWADIDDDDDDWAPEAITWGDGTKTTLPHLDDQTTAPSDNGDSASISYKPKTLDKPKSPVPAPMNASPLTRPTGLGSGKGLVLKGASMERPALVAKPPVPPGPAKSPWAQLPPVDRASPASVEPVRGPARDAPLYKVATAQPREIAADDFSRSSWRDSSSHGTKELYNSHSGRYEPVSDRRGAARADGQGKQQLALLQRGQPPEKAAEPSAAFQTNHVSQDSCMERRRGSSNVSGGSGSYLLRMGKNHDGPTLQPTPTEIVDSRPSSLVVSADVPNAQSSSSIHATPSMAESRTAAKHPVIETQPATGTDFSAAEPKAAPIVEPLIDQVEFQKKVMQEKRELARKRREEEEAREKAARMERIQKKLDAMGPPPSKKSEKKESSLVEEGAKPTHIKQREPPEPSREIAGKAIGQEANDYSIVSATKLRPNAAPETKSAAVAKDGSYVGPAGRRPSQGHDAKRLDSWTGGVNRSEKLTPWTAGVSSQSRNVWGSPDNDRGLGNGTFNPDLGRISGSTVASSQSRKGPSPIAPPNAVRASAQAQARPQSPIGPQSSRFAASGSDLASKWAVDISEKDKKMAADNLAERKERDRQMMEKGLSVEDTQPTIKDTWRQVHLVGDGTRRAMHNAPIQPQPVASWKSTQEKLTKDSAPVEASMPLTNAGVIGSGPSNSVLPPSNKGVASQPRASRFFPARDVRFESMGPAAGPSRPASPCPPPPTMEGHPAYEGDVIHPHVSLPKPQPVVKLPPVKWTSDSSHAQSRLDGAESSRFSNRDSIHVAPRQEPSTSHPVKDERHRASWQDRINNLLNGNKPLPMKHMDVNPASRNSLDHGIQQNMATVLLPVIMAVDVPGSHKSPVSKPMAEDCFEEQEMGSLPQIRLPHKAPEAAWQPAPTHTKPLPKKFVVQSAIMEPYYFAADVVGGGNAIKIQFPGMSEARFVTIPFSATRGGRSAQSRSSPRHRGTGHGPRGSRREPSNGSGYGNRDNGSSTSSRGGRTAYRRGSSESWARQLSGQVSGPTKTQQAPPQLA</sequence>